<feature type="region of interest" description="Disordered" evidence="1">
    <location>
        <begin position="1"/>
        <end position="359"/>
    </location>
</feature>
<dbReference type="Ensembl" id="ENSCAFT00040015879.1">
    <property type="protein sequence ID" value="ENSCAFP00040013770.1"/>
    <property type="gene ID" value="ENSCAFG00040008499.1"/>
</dbReference>
<feature type="compositionally biased region" description="Low complexity" evidence="1">
    <location>
        <begin position="438"/>
        <end position="448"/>
    </location>
</feature>
<feature type="compositionally biased region" description="Basic residues" evidence="1">
    <location>
        <begin position="248"/>
        <end position="258"/>
    </location>
</feature>
<proteinExistence type="predicted"/>
<feature type="compositionally biased region" description="Basic residues" evidence="1">
    <location>
        <begin position="1"/>
        <end position="16"/>
    </location>
</feature>
<feature type="compositionally biased region" description="Low complexity" evidence="1">
    <location>
        <begin position="309"/>
        <end position="323"/>
    </location>
</feature>
<evidence type="ECO:0000313" key="3">
    <source>
        <dbReference type="Proteomes" id="UP000694542"/>
    </source>
</evidence>
<feature type="region of interest" description="Disordered" evidence="1">
    <location>
        <begin position="415"/>
        <end position="448"/>
    </location>
</feature>
<reference evidence="2" key="1">
    <citation type="submission" date="2018-10" db="EMBL/GenBank/DDBJ databases">
        <title>De novo assembly of a Great Dane genome.</title>
        <authorList>
            <person name="Kidd J.M."/>
            <person name="Pendleton A.L."/>
            <person name="Shen F."/>
            <person name="Emery S."/>
        </authorList>
    </citation>
    <scope>NUCLEOTIDE SEQUENCE [LARGE SCALE GENOMIC DNA]</scope>
    <source>
        <strain evidence="2">Great Dane</strain>
    </source>
</reference>
<reference evidence="2" key="2">
    <citation type="submission" date="2025-08" db="UniProtKB">
        <authorList>
            <consortium name="Ensembl"/>
        </authorList>
    </citation>
    <scope>IDENTIFICATION</scope>
</reference>
<feature type="compositionally biased region" description="Basic and acidic residues" evidence="1">
    <location>
        <begin position="79"/>
        <end position="89"/>
    </location>
</feature>
<dbReference type="AlphaFoldDB" id="A0A8C0QKS7"/>
<name>A0A8C0QKS7_CANLF</name>
<feature type="compositionally biased region" description="Basic and acidic residues" evidence="1">
    <location>
        <begin position="272"/>
        <end position="281"/>
    </location>
</feature>
<organism evidence="2 3">
    <name type="scientific">Canis lupus familiaris</name>
    <name type="common">Dog</name>
    <name type="synonym">Canis familiaris</name>
    <dbReference type="NCBI Taxonomy" id="9615"/>
    <lineage>
        <taxon>Eukaryota</taxon>
        <taxon>Metazoa</taxon>
        <taxon>Chordata</taxon>
        <taxon>Craniata</taxon>
        <taxon>Vertebrata</taxon>
        <taxon>Euteleostomi</taxon>
        <taxon>Mammalia</taxon>
        <taxon>Eutheria</taxon>
        <taxon>Laurasiatheria</taxon>
        <taxon>Carnivora</taxon>
        <taxon>Caniformia</taxon>
        <taxon>Canidae</taxon>
        <taxon>Canis</taxon>
    </lineage>
</organism>
<sequence length="542" mass="58995">KETKKKKTKETKKQKGKTPTGKIQRAAGPQPRPEPRQVHTSGRTSGLPRRRAFADTRSGEGAGGRRRRETPGPRIARRTPRDAAAEPRGRRPPQGRPGGPAGPRVSATTCGPALPTHLRGCSARSGRTACSDAGLPPRHTPAVSETARLLSSAPVPEPRALPAVGLRQTAVPTPAERRTPLATAAPPRLQGLRPLTWGPPAGPPRSRVLGAARHTSLSRAGLEGQDRAGPPRRRRSRRVEPRTPACGRRTRSGRRRFKVSQPATRKCAGRADAPHRPRDPRGPPAPCGPRGPASSPAGGNVPAGRSRPDAQARGPGRRGAASPEVPSHIRLPKRSGRNGRGEVEIEPRGRNNCRPFPSLNAAEDETGVPWLPKVALEESLAIVETQTHFSSTFPFKGGSKRVLHEKMLQLKAGMQQPLEKGPAERRVDEQQTQPEEAGSSSVSHSGKYHSLIQDQARELTHLRQKMRMGRAFSSLLIQHVRNTMKTFEELLSSNKVDHYMEQHFREHLTKGSQLAESLASKFDTDACTHEKNEAGQMLRTLR</sequence>
<evidence type="ECO:0000313" key="2">
    <source>
        <dbReference type="Ensembl" id="ENSCAFP00040013770.1"/>
    </source>
</evidence>
<dbReference type="PANTHER" id="PTHR46501:SF10">
    <property type="entry name" value="CENTROSOMIN"/>
    <property type="match status" value="1"/>
</dbReference>
<feature type="compositionally biased region" description="Low complexity" evidence="1">
    <location>
        <begin position="290"/>
        <end position="299"/>
    </location>
</feature>
<accession>A0A8C0QKS7</accession>
<dbReference type="Proteomes" id="UP000694542">
    <property type="component" value="Chromosome 17"/>
</dbReference>
<dbReference type="InterPro" id="IPR052593">
    <property type="entry name" value="MT-associated_AKAP9-binding"/>
</dbReference>
<evidence type="ECO:0000256" key="1">
    <source>
        <dbReference type="SAM" id="MobiDB-lite"/>
    </source>
</evidence>
<feature type="compositionally biased region" description="Basic and acidic residues" evidence="1">
    <location>
        <begin position="339"/>
        <end position="349"/>
    </location>
</feature>
<protein>
    <submittedName>
        <fullName evidence="2">Uncharacterized protein</fullName>
    </submittedName>
</protein>
<dbReference type="PANTHER" id="PTHR46501">
    <property type="entry name" value="MYOMEGALIN"/>
    <property type="match status" value="1"/>
</dbReference>